<organism evidence="1 2">
    <name type="scientific">Henosepilachna vigintioctopunctata</name>
    <dbReference type="NCBI Taxonomy" id="420089"/>
    <lineage>
        <taxon>Eukaryota</taxon>
        <taxon>Metazoa</taxon>
        <taxon>Ecdysozoa</taxon>
        <taxon>Arthropoda</taxon>
        <taxon>Hexapoda</taxon>
        <taxon>Insecta</taxon>
        <taxon>Pterygota</taxon>
        <taxon>Neoptera</taxon>
        <taxon>Endopterygota</taxon>
        <taxon>Coleoptera</taxon>
        <taxon>Polyphaga</taxon>
        <taxon>Cucujiformia</taxon>
        <taxon>Coccinelloidea</taxon>
        <taxon>Coccinellidae</taxon>
        <taxon>Epilachninae</taxon>
        <taxon>Epilachnini</taxon>
        <taxon>Henosepilachna</taxon>
    </lineage>
</organism>
<reference evidence="1 2" key="1">
    <citation type="submission" date="2023-03" db="EMBL/GenBank/DDBJ databases">
        <title>Genome insight into feeding habits of ladybird beetles.</title>
        <authorList>
            <person name="Li H.-S."/>
            <person name="Huang Y.-H."/>
            <person name="Pang H."/>
        </authorList>
    </citation>
    <scope>NUCLEOTIDE SEQUENCE [LARGE SCALE GENOMIC DNA]</scope>
    <source>
        <strain evidence="1">SYSU_2023b</strain>
        <tissue evidence="1">Whole body</tissue>
    </source>
</reference>
<gene>
    <name evidence="1" type="ORF">WA026_003994</name>
</gene>
<sequence length="101" mass="10918">MADCNACGTGATGMSEMGNDLVTIEWSGGNYRSVFKLLYNLGKFGPARGHRNVWSYRRRIGCKRVRMRKGSECAGKLGVKTIDRASGGLEIKQAGSPCQAT</sequence>
<name>A0AAW1U9A5_9CUCU</name>
<evidence type="ECO:0000313" key="1">
    <source>
        <dbReference type="EMBL" id="KAK9879145.1"/>
    </source>
</evidence>
<dbReference type="EMBL" id="JARQZJ010000061">
    <property type="protein sequence ID" value="KAK9879145.1"/>
    <property type="molecule type" value="Genomic_DNA"/>
</dbReference>
<proteinExistence type="predicted"/>
<comment type="caution">
    <text evidence="1">The sequence shown here is derived from an EMBL/GenBank/DDBJ whole genome shotgun (WGS) entry which is preliminary data.</text>
</comment>
<evidence type="ECO:0000313" key="2">
    <source>
        <dbReference type="Proteomes" id="UP001431783"/>
    </source>
</evidence>
<dbReference type="Proteomes" id="UP001431783">
    <property type="component" value="Unassembled WGS sequence"/>
</dbReference>
<dbReference type="AlphaFoldDB" id="A0AAW1U9A5"/>
<keyword evidence="2" id="KW-1185">Reference proteome</keyword>
<accession>A0AAW1U9A5</accession>
<protein>
    <submittedName>
        <fullName evidence="1">Uncharacterized protein</fullName>
    </submittedName>
</protein>